<protein>
    <submittedName>
        <fullName evidence="1">Uncharacterized protein</fullName>
    </submittedName>
</protein>
<sequence length="84" mass="9717">MHFRGRFFLTSAVCLICLIVGMNLLVRSSAPYLVVRPSPTIPQLNLPESTYLDLNRTHTLFSMFRYRSRNKHDPNSDTLCRFGI</sequence>
<name>L8WGI2_THACA</name>
<dbReference type="Proteomes" id="UP000011668">
    <property type="component" value="Unassembled WGS sequence"/>
</dbReference>
<reference evidence="1 2" key="1">
    <citation type="journal article" date="2013" name="Nat. Commun.">
        <title>The evolution and pathogenic mechanisms of the rice sheath blight pathogen.</title>
        <authorList>
            <person name="Zheng A."/>
            <person name="Lin R."/>
            <person name="Xu L."/>
            <person name="Qin P."/>
            <person name="Tang C."/>
            <person name="Ai P."/>
            <person name="Zhang D."/>
            <person name="Liu Y."/>
            <person name="Sun Z."/>
            <person name="Feng H."/>
            <person name="Wang Y."/>
            <person name="Chen Y."/>
            <person name="Liang X."/>
            <person name="Fu R."/>
            <person name="Li Q."/>
            <person name="Zhang J."/>
            <person name="Yu X."/>
            <person name="Xie Z."/>
            <person name="Ding L."/>
            <person name="Guan P."/>
            <person name="Tang J."/>
            <person name="Liang Y."/>
            <person name="Wang S."/>
            <person name="Deng Q."/>
            <person name="Li S."/>
            <person name="Zhu J."/>
            <person name="Wang L."/>
            <person name="Liu H."/>
            <person name="Li P."/>
        </authorList>
    </citation>
    <scope>NUCLEOTIDE SEQUENCE [LARGE SCALE GENOMIC DNA]</scope>
    <source>
        <strain evidence="2">AG-1 IA</strain>
    </source>
</reference>
<gene>
    <name evidence="1" type="ORF">AG1IA_10158</name>
</gene>
<comment type="caution">
    <text evidence="1">The sequence shown here is derived from an EMBL/GenBank/DDBJ whole genome shotgun (WGS) entry which is preliminary data.</text>
</comment>
<organism evidence="1 2">
    <name type="scientific">Thanatephorus cucumeris (strain AG1-IA)</name>
    <name type="common">Rice sheath blight fungus</name>
    <name type="synonym">Rhizoctonia solani</name>
    <dbReference type="NCBI Taxonomy" id="983506"/>
    <lineage>
        <taxon>Eukaryota</taxon>
        <taxon>Fungi</taxon>
        <taxon>Dikarya</taxon>
        <taxon>Basidiomycota</taxon>
        <taxon>Agaricomycotina</taxon>
        <taxon>Agaricomycetes</taxon>
        <taxon>Cantharellales</taxon>
        <taxon>Ceratobasidiaceae</taxon>
        <taxon>Rhizoctonia</taxon>
        <taxon>Rhizoctonia solani AG-1</taxon>
    </lineage>
</organism>
<proteinExistence type="predicted"/>
<accession>L8WGI2</accession>
<evidence type="ECO:0000313" key="1">
    <source>
        <dbReference type="EMBL" id="ELU35812.1"/>
    </source>
</evidence>
<dbReference type="AlphaFoldDB" id="L8WGI2"/>
<evidence type="ECO:0000313" key="2">
    <source>
        <dbReference type="Proteomes" id="UP000011668"/>
    </source>
</evidence>
<dbReference type="HOGENOM" id="CLU_2529009_0_0_1"/>
<dbReference type="EMBL" id="AFRT01005219">
    <property type="protein sequence ID" value="ELU35812.1"/>
    <property type="molecule type" value="Genomic_DNA"/>
</dbReference>
<keyword evidence="2" id="KW-1185">Reference proteome</keyword>